<dbReference type="InterPro" id="IPR029058">
    <property type="entry name" value="AB_hydrolase_fold"/>
</dbReference>
<dbReference type="AlphaFoldDB" id="A0A1D7TI14"/>
<dbReference type="PATRIC" id="fig|1193502.14.peg.893"/>
<evidence type="ECO:0000313" key="2">
    <source>
        <dbReference type="EMBL" id="AOO64668.1"/>
    </source>
</evidence>
<feature type="chain" id="PRO_5009099404" evidence="1">
    <location>
        <begin position="33"/>
        <end position="454"/>
    </location>
</feature>
<dbReference type="SUPFAM" id="SSF53474">
    <property type="entry name" value="alpha/beta-Hydrolases"/>
    <property type="match status" value="1"/>
</dbReference>
<dbReference type="Gene3D" id="3.40.50.1820">
    <property type="entry name" value="alpha/beta hydrolase"/>
    <property type="match status" value="1"/>
</dbReference>
<dbReference type="EMBL" id="CP017111">
    <property type="protein sequence ID" value="AOO64668.1"/>
    <property type="molecule type" value="Genomic_DNA"/>
</dbReference>
<organism evidence="2 3">
    <name type="scientific">Sulfurospirillum halorespirans DSM 13726</name>
    <dbReference type="NCBI Taxonomy" id="1193502"/>
    <lineage>
        <taxon>Bacteria</taxon>
        <taxon>Pseudomonadati</taxon>
        <taxon>Campylobacterota</taxon>
        <taxon>Epsilonproteobacteria</taxon>
        <taxon>Campylobacterales</taxon>
        <taxon>Sulfurospirillaceae</taxon>
        <taxon>Sulfurospirillum</taxon>
    </lineage>
</organism>
<dbReference type="Proteomes" id="UP000094609">
    <property type="component" value="Chromosome"/>
</dbReference>
<dbReference type="STRING" id="1193502.SHALO_0887"/>
<gene>
    <name evidence="2" type="ORF">SHALO_0887</name>
</gene>
<sequence>MEQSIMKSKPNLSSILIKSCLLASTALSFSFAAPTEQPCPSEVKHLPVGTICWAGQDEAGAYYWVAKPKEWNGNLVLHSHGGPALGKLPKAERAIEDFERWSIWVRSGNALAVTSYRQGGVALMSAAEDTARLLPIASKLVGKTKKVILHGQSWGGGVAARAAEVDGPLSKVQPKIDAVLLTSGVLAGGTKSYDFRLDLRVVWQAICENHPRANEMQYPLWQGLASKDAKMSKDDLTQRVNECLGLNKPEAERSEKQKENLKTIANVIKIPEKSIQGHLGWATNHFQDIVFNRLNGRNPFGNETIKYVGSSNDEELNKKVLRYKADPTAVADFGKDTDPTGNIALPIITMRGINDPIAFVELASTWEETVAKAGHANNMVQLYTNDKEHSYLSDAQYIAAMDVLLTWVDTRKKPTPFEVVQKCRTLDAKWNPQSDCRILPEYKPAPLSSRVPTR</sequence>
<protein>
    <submittedName>
        <fullName evidence="2">Putative periplasmic protein</fullName>
    </submittedName>
</protein>
<evidence type="ECO:0000256" key="1">
    <source>
        <dbReference type="SAM" id="SignalP"/>
    </source>
</evidence>
<keyword evidence="1" id="KW-0732">Signal</keyword>
<dbReference type="KEGG" id="shal:SHALO_0887"/>
<reference evidence="3" key="1">
    <citation type="submission" date="2016-08" db="EMBL/GenBank/DDBJ databases">
        <title>Complete genome sequence of the organohalide-respiring Epsilonproteobacterium Sulfurospirillum halorespirans.</title>
        <authorList>
            <person name="Goris T."/>
            <person name="Zimmermann J."/>
            <person name="Schenz B."/>
            <person name="Lemos M."/>
            <person name="Hackermueller J."/>
            <person name="Diekert G."/>
        </authorList>
    </citation>
    <scope>NUCLEOTIDE SEQUENCE [LARGE SCALE GENOMIC DNA]</scope>
    <source>
        <strain>DSM 13726</strain>
        <strain evidence="3">PCE-M2</strain>
    </source>
</reference>
<proteinExistence type="predicted"/>
<feature type="signal peptide" evidence="1">
    <location>
        <begin position="1"/>
        <end position="32"/>
    </location>
</feature>
<keyword evidence="3" id="KW-1185">Reference proteome</keyword>
<accession>A0A1D7TI14</accession>
<evidence type="ECO:0000313" key="3">
    <source>
        <dbReference type="Proteomes" id="UP000094609"/>
    </source>
</evidence>
<name>A0A1D7TI14_9BACT</name>